<organism evidence="3 4">
    <name type="scientific">Candidatus Methylumidiphilus alinenensis</name>
    <dbReference type="NCBI Taxonomy" id="2202197"/>
    <lineage>
        <taxon>Bacteria</taxon>
        <taxon>Pseudomonadati</taxon>
        <taxon>Pseudomonadota</taxon>
        <taxon>Gammaproteobacteria</taxon>
        <taxon>Methylococcales</taxon>
        <taxon>Candidatus Methylumidiphilus</taxon>
    </lineage>
</organism>
<protein>
    <recommendedName>
        <fullName evidence="2">Antitoxin</fullName>
    </recommendedName>
</protein>
<dbReference type="AlphaFoldDB" id="A0A2W4QMJ7"/>
<dbReference type="InterPro" id="IPR006442">
    <property type="entry name" value="Antitoxin_Phd/YefM"/>
</dbReference>
<name>A0A2W4QMJ7_9GAMM</name>
<dbReference type="InterPro" id="IPR036165">
    <property type="entry name" value="YefM-like_sf"/>
</dbReference>
<dbReference type="Gene3D" id="6.20.450.20">
    <property type="match status" value="1"/>
</dbReference>
<comment type="function">
    <text evidence="2">Antitoxin component of a type II toxin-antitoxin (TA) system.</text>
</comment>
<comment type="caution">
    <text evidence="3">The sequence shown here is derived from an EMBL/GenBank/DDBJ whole genome shotgun (WGS) entry which is preliminary data.</text>
</comment>
<dbReference type="Gene3D" id="3.40.1620.10">
    <property type="entry name" value="YefM-like domain"/>
    <property type="match status" value="1"/>
</dbReference>
<proteinExistence type="inferred from homology"/>
<dbReference type="SUPFAM" id="SSF143120">
    <property type="entry name" value="YefM-like"/>
    <property type="match status" value="1"/>
</dbReference>
<dbReference type="Proteomes" id="UP000249396">
    <property type="component" value="Unassembled WGS sequence"/>
</dbReference>
<dbReference type="NCBIfam" id="TIGR01552">
    <property type="entry name" value="phd_fam"/>
    <property type="match status" value="1"/>
</dbReference>
<evidence type="ECO:0000313" key="3">
    <source>
        <dbReference type="EMBL" id="PZN73361.1"/>
    </source>
</evidence>
<comment type="similarity">
    <text evidence="1 2">Belongs to the phD/YefM antitoxin family.</text>
</comment>
<accession>A0A2W4QMJ7</accession>
<evidence type="ECO:0000256" key="1">
    <source>
        <dbReference type="ARBA" id="ARBA00009981"/>
    </source>
</evidence>
<dbReference type="Pfam" id="PF02604">
    <property type="entry name" value="PhdYeFM_antitox"/>
    <property type="match status" value="1"/>
</dbReference>
<gene>
    <name evidence="3" type="ORF">DM484_22835</name>
</gene>
<sequence>MKTMSARDAKTRFGELMDAMQREPVLLTKNNRPVGIVISIEDAADTLIPEMFMEKEPGYDEWFQAKVGNTLKNIQSGKTKTSEHNQVMERVWQRFFEKNKQVSA</sequence>
<dbReference type="EMBL" id="QJPH01000459">
    <property type="protein sequence ID" value="PZN73361.1"/>
    <property type="molecule type" value="Genomic_DNA"/>
</dbReference>
<reference evidence="3 4" key="1">
    <citation type="journal article" date="2018" name="Aquat. Microb. Ecol.">
        <title>Gammaproteobacterial methanotrophs dominate.</title>
        <authorList>
            <person name="Rissanen A.J."/>
            <person name="Saarenheimo J."/>
            <person name="Tiirola M."/>
            <person name="Peura S."/>
            <person name="Aalto S.L."/>
            <person name="Karvinen A."/>
            <person name="Nykanen H."/>
        </authorList>
    </citation>
    <scope>NUCLEOTIDE SEQUENCE [LARGE SCALE GENOMIC DNA]</scope>
    <source>
        <strain evidence="3">AMbin10</strain>
    </source>
</reference>
<evidence type="ECO:0000313" key="4">
    <source>
        <dbReference type="Proteomes" id="UP000249396"/>
    </source>
</evidence>
<evidence type="ECO:0000256" key="2">
    <source>
        <dbReference type="RuleBase" id="RU362080"/>
    </source>
</evidence>